<proteinExistence type="predicted"/>
<dbReference type="RefSeq" id="WP_141272291.1">
    <property type="nucleotide sequence ID" value="NZ_BJLH01000014.1"/>
</dbReference>
<organism evidence="1 2">
    <name type="scientific">Vibrio comitans NBRC 102076</name>
    <dbReference type="NCBI Taxonomy" id="1219078"/>
    <lineage>
        <taxon>Bacteria</taxon>
        <taxon>Pseudomonadati</taxon>
        <taxon>Pseudomonadota</taxon>
        <taxon>Gammaproteobacteria</taxon>
        <taxon>Vibrionales</taxon>
        <taxon>Vibrionaceae</taxon>
        <taxon>Vibrio</taxon>
    </lineage>
</organism>
<dbReference type="EMBL" id="BJLH01000014">
    <property type="protein sequence ID" value="GEA61935.1"/>
    <property type="molecule type" value="Genomic_DNA"/>
</dbReference>
<accession>A0A4Y3ISB8</accession>
<dbReference type="AlphaFoldDB" id="A0A4Y3ISB8"/>
<protein>
    <submittedName>
        <fullName evidence="1">Uncharacterized protein</fullName>
    </submittedName>
</protein>
<dbReference type="Proteomes" id="UP000318242">
    <property type="component" value="Unassembled WGS sequence"/>
</dbReference>
<dbReference type="OrthoDB" id="10001608at2"/>
<sequence length="59" mass="6850">MLTAIKTFLQNLNSKSITTYYQSRCEQAKTALELEAIIYTQSLLSLYDWRDSNNDKANK</sequence>
<evidence type="ECO:0000313" key="1">
    <source>
        <dbReference type="EMBL" id="GEA61935.1"/>
    </source>
</evidence>
<evidence type="ECO:0000313" key="2">
    <source>
        <dbReference type="Proteomes" id="UP000318242"/>
    </source>
</evidence>
<name>A0A4Y3ISB8_9VIBR</name>
<comment type="caution">
    <text evidence="1">The sequence shown here is derived from an EMBL/GenBank/DDBJ whole genome shotgun (WGS) entry which is preliminary data.</text>
</comment>
<gene>
    <name evidence="1" type="ORF">VCO01S_31280</name>
</gene>
<reference evidence="1 2" key="1">
    <citation type="submission" date="2019-06" db="EMBL/GenBank/DDBJ databases">
        <title>Whole genome shotgun sequence of Vibrio comitans NBRC 102076.</title>
        <authorList>
            <person name="Hosoyama A."/>
            <person name="Uohara A."/>
            <person name="Ohji S."/>
            <person name="Ichikawa N."/>
        </authorList>
    </citation>
    <scope>NUCLEOTIDE SEQUENCE [LARGE SCALE GENOMIC DNA]</scope>
    <source>
        <strain evidence="1 2">NBRC 102076</strain>
    </source>
</reference>
<keyword evidence="2" id="KW-1185">Reference proteome</keyword>